<name>A0A9P8LHW6_9PEZI</name>
<dbReference type="GO" id="GO:0000172">
    <property type="term" value="C:ribonuclease MRP complex"/>
    <property type="evidence" value="ECO:0007669"/>
    <property type="project" value="InterPro"/>
</dbReference>
<dbReference type="GO" id="GO:0001682">
    <property type="term" value="P:tRNA 5'-leader removal"/>
    <property type="evidence" value="ECO:0007669"/>
    <property type="project" value="InterPro"/>
</dbReference>
<dbReference type="Gene3D" id="3.30.110.20">
    <property type="entry name" value="Alba-like domain"/>
    <property type="match status" value="1"/>
</dbReference>
<evidence type="ECO:0000256" key="2">
    <source>
        <dbReference type="ARBA" id="ARBA00022694"/>
    </source>
</evidence>
<evidence type="ECO:0000313" key="5">
    <source>
        <dbReference type="EMBL" id="KAH0565613.1"/>
    </source>
</evidence>
<gene>
    <name evidence="5" type="ORF">GP486_001001</name>
</gene>
<keyword evidence="6" id="KW-1185">Reference proteome</keyword>
<reference evidence="5" key="1">
    <citation type="submission" date="2021-03" db="EMBL/GenBank/DDBJ databases">
        <title>Comparative genomics and phylogenomic investigation of the class Geoglossomycetes provide insights into ecological specialization and systematics.</title>
        <authorList>
            <person name="Melie T."/>
            <person name="Pirro S."/>
            <person name="Miller A.N."/>
            <person name="Quandt A."/>
        </authorList>
    </citation>
    <scope>NUCLEOTIDE SEQUENCE</scope>
    <source>
        <strain evidence="5">CAQ_001_2017</strain>
    </source>
</reference>
<accession>A0A9P8LHW6</accession>
<dbReference type="PANTHER" id="PTHR28256:SF1">
    <property type="entry name" value="RIBONUCLEASES P_MRP PROTEIN SUBUNIT POP7"/>
    <property type="match status" value="1"/>
</dbReference>
<dbReference type="GO" id="GO:0006364">
    <property type="term" value="P:rRNA processing"/>
    <property type="evidence" value="ECO:0007669"/>
    <property type="project" value="TreeGrafter"/>
</dbReference>
<evidence type="ECO:0000256" key="4">
    <source>
        <dbReference type="SAM" id="MobiDB-lite"/>
    </source>
</evidence>
<keyword evidence="2" id="KW-0819">tRNA processing</keyword>
<dbReference type="Proteomes" id="UP000750711">
    <property type="component" value="Unassembled WGS sequence"/>
</dbReference>
<sequence>MAERTDSNPSGAKPPKLRRLPKYDSALKDTSDARIQKRPLLHPPISSPYTGRNTQKVVYISSSTPFISAVKRVRKLLDAVDKREMGKVDLSDKGKGKARLGQPSRKPKGEPEEVSLKATARAIEKALNLAIFFQSQGRYRVRIRTGSLGVVDDIILVEEPKVQEGESQKPATAEGEPSLKRKRSESNAKDNDSRLDQTTTGTTGMELEGAGIEHEELPETQIRKTSIVEVLVSLR</sequence>
<organism evidence="5 6">
    <name type="scientific">Trichoglossum hirsutum</name>
    <dbReference type="NCBI Taxonomy" id="265104"/>
    <lineage>
        <taxon>Eukaryota</taxon>
        <taxon>Fungi</taxon>
        <taxon>Dikarya</taxon>
        <taxon>Ascomycota</taxon>
        <taxon>Pezizomycotina</taxon>
        <taxon>Geoglossomycetes</taxon>
        <taxon>Geoglossales</taxon>
        <taxon>Geoglossaceae</taxon>
        <taxon>Trichoglossum</taxon>
    </lineage>
</organism>
<feature type="region of interest" description="Disordered" evidence="4">
    <location>
        <begin position="1"/>
        <end position="51"/>
    </location>
</feature>
<dbReference type="GO" id="GO:0003723">
    <property type="term" value="F:RNA binding"/>
    <property type="evidence" value="ECO:0007669"/>
    <property type="project" value="TreeGrafter"/>
</dbReference>
<protein>
    <submittedName>
        <fullName evidence="5">Uncharacterized protein</fullName>
    </submittedName>
</protein>
<dbReference type="AlphaFoldDB" id="A0A9P8LHW6"/>
<dbReference type="InterPro" id="IPR020241">
    <property type="entry name" value="RNase_P/MRP_Pop7_fungi"/>
</dbReference>
<dbReference type="Pfam" id="PF12328">
    <property type="entry name" value="Rpp20"/>
    <property type="match status" value="1"/>
</dbReference>
<evidence type="ECO:0000256" key="1">
    <source>
        <dbReference type="ARBA" id="ARBA00004123"/>
    </source>
</evidence>
<evidence type="ECO:0000313" key="6">
    <source>
        <dbReference type="Proteomes" id="UP000750711"/>
    </source>
</evidence>
<feature type="region of interest" description="Disordered" evidence="4">
    <location>
        <begin position="162"/>
        <end position="218"/>
    </location>
</feature>
<proteinExistence type="predicted"/>
<dbReference type="PANTHER" id="PTHR28256">
    <property type="entry name" value="RIBONUCLEASES P/MRP PROTEIN SUBUNIT POP7"/>
    <property type="match status" value="1"/>
</dbReference>
<dbReference type="EMBL" id="JAGHQM010000076">
    <property type="protein sequence ID" value="KAH0565613.1"/>
    <property type="molecule type" value="Genomic_DNA"/>
</dbReference>
<dbReference type="GO" id="GO:0000294">
    <property type="term" value="P:nuclear-transcribed mRNA catabolic process, RNase MRP-dependent"/>
    <property type="evidence" value="ECO:0007669"/>
    <property type="project" value="TreeGrafter"/>
</dbReference>
<comment type="caution">
    <text evidence="5">The sequence shown here is derived from an EMBL/GenBank/DDBJ whole genome shotgun (WGS) entry which is preliminary data.</text>
</comment>
<dbReference type="GO" id="GO:0000171">
    <property type="term" value="F:ribonuclease MRP activity"/>
    <property type="evidence" value="ECO:0007669"/>
    <property type="project" value="TreeGrafter"/>
</dbReference>
<dbReference type="InterPro" id="IPR036882">
    <property type="entry name" value="Alba-like_dom_sf"/>
</dbReference>
<dbReference type="GO" id="GO:0005655">
    <property type="term" value="C:nucleolar ribonuclease P complex"/>
    <property type="evidence" value="ECO:0007669"/>
    <property type="project" value="InterPro"/>
</dbReference>
<dbReference type="GO" id="GO:0004526">
    <property type="term" value="F:ribonuclease P activity"/>
    <property type="evidence" value="ECO:0007669"/>
    <property type="project" value="TreeGrafter"/>
</dbReference>
<dbReference type="GO" id="GO:0034965">
    <property type="term" value="P:intronic box C/D snoRNA processing"/>
    <property type="evidence" value="ECO:0007669"/>
    <property type="project" value="TreeGrafter"/>
</dbReference>
<feature type="compositionally biased region" description="Basic and acidic residues" evidence="4">
    <location>
        <begin position="184"/>
        <end position="195"/>
    </location>
</feature>
<feature type="region of interest" description="Disordered" evidence="4">
    <location>
        <begin position="88"/>
        <end position="114"/>
    </location>
</feature>
<feature type="compositionally biased region" description="Basic and acidic residues" evidence="4">
    <location>
        <begin position="21"/>
        <end position="35"/>
    </location>
</feature>
<dbReference type="InterPro" id="IPR014612">
    <property type="entry name" value="Pop7/Rpp20"/>
</dbReference>
<keyword evidence="3" id="KW-0539">Nucleus</keyword>
<evidence type="ECO:0000256" key="3">
    <source>
        <dbReference type="ARBA" id="ARBA00023242"/>
    </source>
</evidence>
<comment type="subcellular location">
    <subcellularLocation>
        <location evidence="1">Nucleus</location>
    </subcellularLocation>
</comment>